<comment type="caution">
    <text evidence="3">The sequence shown here is derived from an EMBL/GenBank/DDBJ whole genome shotgun (WGS) entry which is preliminary data.</text>
</comment>
<dbReference type="InterPro" id="IPR045297">
    <property type="entry name" value="Complex1_LYR_LYRM4"/>
</dbReference>
<name>A0A833VPV7_9HYME</name>
<comment type="similarity">
    <text evidence="1">Belongs to the complex I LYR family.</text>
</comment>
<accession>A0A833VPV7</accession>
<dbReference type="InterPro" id="IPR051522">
    <property type="entry name" value="ISC_assembly_LYR"/>
</dbReference>
<protein>
    <recommendedName>
        <fullName evidence="2">Complex 1 LYR protein domain-containing protein</fullName>
    </recommendedName>
</protein>
<feature type="domain" description="Complex 1 LYR protein" evidence="2">
    <location>
        <begin position="38"/>
        <end position="80"/>
    </location>
</feature>
<dbReference type="GO" id="GO:1990221">
    <property type="term" value="C:L-cysteine desulfurase complex"/>
    <property type="evidence" value="ECO:0007669"/>
    <property type="project" value="TreeGrafter"/>
</dbReference>
<gene>
    <name evidence="3" type="ORF">E2986_12914</name>
</gene>
<dbReference type="GO" id="GO:0005739">
    <property type="term" value="C:mitochondrion"/>
    <property type="evidence" value="ECO:0007669"/>
    <property type="project" value="TreeGrafter"/>
</dbReference>
<dbReference type="Pfam" id="PF05347">
    <property type="entry name" value="Complex1_LYR"/>
    <property type="match status" value="2"/>
</dbReference>
<evidence type="ECO:0000256" key="1">
    <source>
        <dbReference type="ARBA" id="ARBA00009508"/>
    </source>
</evidence>
<keyword evidence="4" id="KW-1185">Reference proteome</keyword>
<dbReference type="Proteomes" id="UP000655588">
    <property type="component" value="Unassembled WGS sequence"/>
</dbReference>
<dbReference type="GO" id="GO:0016226">
    <property type="term" value="P:iron-sulfur cluster assembly"/>
    <property type="evidence" value="ECO:0007669"/>
    <property type="project" value="InterPro"/>
</dbReference>
<evidence type="ECO:0000313" key="3">
    <source>
        <dbReference type="EMBL" id="KAF3427511.1"/>
    </source>
</evidence>
<dbReference type="AlphaFoldDB" id="A0A833VPV7"/>
<dbReference type="PANTHER" id="PTHR13166">
    <property type="entry name" value="PROTEIN C6ORF149"/>
    <property type="match status" value="1"/>
</dbReference>
<dbReference type="EMBL" id="WNWW01000251">
    <property type="protein sequence ID" value="KAF3427511.1"/>
    <property type="molecule type" value="Genomic_DNA"/>
</dbReference>
<evidence type="ECO:0000259" key="2">
    <source>
        <dbReference type="Pfam" id="PF05347"/>
    </source>
</evidence>
<feature type="domain" description="Complex 1 LYR protein" evidence="2">
    <location>
        <begin position="6"/>
        <end position="29"/>
    </location>
</feature>
<reference evidence="3" key="1">
    <citation type="submission" date="2019-11" db="EMBL/GenBank/DDBJ databases">
        <title>The nuclear and mitochondrial genomes of Frieseomelitta varia - a highly eusocial stingless bee (Meliponini) with a permanently sterile worker caste.</title>
        <authorList>
            <person name="Freitas F.C.P."/>
            <person name="Lourenco A.P."/>
            <person name="Nunes F.M.F."/>
            <person name="Paschoal A.R."/>
            <person name="Abreu F.C.P."/>
            <person name="Barbin F.O."/>
            <person name="Bataglia L."/>
            <person name="Cardoso-Junior C.A.M."/>
            <person name="Cervoni M.S."/>
            <person name="Silva S.R."/>
            <person name="Dalarmi F."/>
            <person name="Del Lama M.A."/>
            <person name="Depintor T.S."/>
            <person name="Ferreira K.M."/>
            <person name="Goria P.S."/>
            <person name="Jaskot M.C."/>
            <person name="Lago D.C."/>
            <person name="Luna-Lucena D."/>
            <person name="Moda L.M."/>
            <person name="Nascimento L."/>
            <person name="Pedrino M."/>
            <person name="Rabico F.O."/>
            <person name="Sanches F.C."/>
            <person name="Santos D.E."/>
            <person name="Santos C.G."/>
            <person name="Vieira J."/>
            <person name="Lopes T.F."/>
            <person name="Barchuk A.R."/>
            <person name="Hartfelder K."/>
            <person name="Simoes Z.L.P."/>
            <person name="Bitondi M.M.G."/>
            <person name="Pinheiro D.G."/>
        </authorList>
    </citation>
    <scope>NUCLEOTIDE SEQUENCE</scope>
    <source>
        <strain evidence="3">USP_RPSP 00005682</strain>
        <tissue evidence="3">Whole individual</tissue>
    </source>
</reference>
<dbReference type="InterPro" id="IPR008011">
    <property type="entry name" value="Complex1_LYR_dom"/>
</dbReference>
<proteinExistence type="inferred from homology"/>
<dbReference type="CDD" id="cd20264">
    <property type="entry name" value="Complex1_LYR_LYRM4"/>
    <property type="match status" value="1"/>
</dbReference>
<dbReference type="PANTHER" id="PTHR13166:SF7">
    <property type="entry name" value="LYR MOTIF-CONTAINING PROTEIN 4"/>
    <property type="match status" value="1"/>
</dbReference>
<sequence length="106" mass="12752">MASNRRAILSLYRNLIRESKKWNSYNYRHLNYKLHSCLFCNSDFMMYALRKIQHEFKQNKTIQDIEKINECYTKGRENLEIIKRQATIGNLYSTRPLIIETKADSN</sequence>
<evidence type="ECO:0000313" key="4">
    <source>
        <dbReference type="Proteomes" id="UP000655588"/>
    </source>
</evidence>
<organism evidence="3 4">
    <name type="scientific">Frieseomelitta varia</name>
    <dbReference type="NCBI Taxonomy" id="561572"/>
    <lineage>
        <taxon>Eukaryota</taxon>
        <taxon>Metazoa</taxon>
        <taxon>Ecdysozoa</taxon>
        <taxon>Arthropoda</taxon>
        <taxon>Hexapoda</taxon>
        <taxon>Insecta</taxon>
        <taxon>Pterygota</taxon>
        <taxon>Neoptera</taxon>
        <taxon>Endopterygota</taxon>
        <taxon>Hymenoptera</taxon>
        <taxon>Apocrita</taxon>
        <taxon>Aculeata</taxon>
        <taxon>Apoidea</taxon>
        <taxon>Anthophila</taxon>
        <taxon>Apidae</taxon>
        <taxon>Frieseomelitta</taxon>
    </lineage>
</organism>